<evidence type="ECO:0000313" key="3">
    <source>
        <dbReference type="Proteomes" id="UP000270988"/>
    </source>
</evidence>
<dbReference type="EMBL" id="LR134521">
    <property type="protein sequence ID" value="VEJ29246.1"/>
    <property type="molecule type" value="Genomic_DNA"/>
</dbReference>
<dbReference type="Proteomes" id="UP000270988">
    <property type="component" value="Chromosome"/>
</dbReference>
<organism evidence="2 3">
    <name type="scientific">Rothia dentocariosa</name>
    <dbReference type="NCBI Taxonomy" id="2047"/>
    <lineage>
        <taxon>Bacteria</taxon>
        <taxon>Bacillati</taxon>
        <taxon>Actinomycetota</taxon>
        <taxon>Actinomycetes</taxon>
        <taxon>Micrococcales</taxon>
        <taxon>Micrococcaceae</taxon>
        <taxon>Rothia</taxon>
    </lineage>
</organism>
<gene>
    <name evidence="2" type="ORF">NCTC10918_00495</name>
</gene>
<dbReference type="AlphaFoldDB" id="A0A448UTP1"/>
<accession>A0A448UTP1</accession>
<sequence length="31" mass="3368">MFPAPAGMSPTEDRDLTALPNVPRTRGDEPK</sequence>
<name>A0A448UTP1_9MICC</name>
<evidence type="ECO:0000256" key="1">
    <source>
        <dbReference type="SAM" id="MobiDB-lite"/>
    </source>
</evidence>
<protein>
    <submittedName>
        <fullName evidence="2">Uncharacterized protein</fullName>
    </submittedName>
</protein>
<evidence type="ECO:0000313" key="2">
    <source>
        <dbReference type="EMBL" id="VEJ29246.1"/>
    </source>
</evidence>
<proteinExistence type="predicted"/>
<reference evidence="2 3" key="1">
    <citation type="submission" date="2018-12" db="EMBL/GenBank/DDBJ databases">
        <authorList>
            <consortium name="Pathogen Informatics"/>
        </authorList>
    </citation>
    <scope>NUCLEOTIDE SEQUENCE [LARGE SCALE GENOMIC DNA]</scope>
    <source>
        <strain evidence="2 3">NCTC10918</strain>
    </source>
</reference>
<feature type="region of interest" description="Disordered" evidence="1">
    <location>
        <begin position="1"/>
        <end position="31"/>
    </location>
</feature>